<reference evidence="4 5" key="1">
    <citation type="submission" date="2024-04" db="EMBL/GenBank/DDBJ databases">
        <title>Phyllosticta paracitricarpa is synonymous to the EU quarantine fungus P. citricarpa based on phylogenomic analyses.</title>
        <authorList>
            <consortium name="Lawrence Berkeley National Laboratory"/>
            <person name="Van ingen-buijs V.A."/>
            <person name="Van westerhoven A.C."/>
            <person name="Haridas S."/>
            <person name="Skiadas P."/>
            <person name="Martin F."/>
            <person name="Groenewald J.Z."/>
            <person name="Crous P.W."/>
            <person name="Seidl M.F."/>
        </authorList>
    </citation>
    <scope>NUCLEOTIDE SEQUENCE [LARGE SCALE GENOMIC DNA]</scope>
    <source>
        <strain evidence="4 5">CPC 17464</strain>
    </source>
</reference>
<keyword evidence="5" id="KW-1185">Reference proteome</keyword>
<feature type="domain" description="C3H1-type" evidence="3">
    <location>
        <begin position="393"/>
        <end position="420"/>
    </location>
</feature>
<dbReference type="Proteomes" id="UP001360953">
    <property type="component" value="Unassembled WGS sequence"/>
</dbReference>
<feature type="zinc finger region" description="C3H1-type" evidence="1">
    <location>
        <begin position="393"/>
        <end position="420"/>
    </location>
</feature>
<evidence type="ECO:0000256" key="1">
    <source>
        <dbReference type="PROSITE-ProRule" id="PRU00723"/>
    </source>
</evidence>
<keyword evidence="1" id="KW-0479">Metal-binding</keyword>
<feature type="region of interest" description="Disordered" evidence="2">
    <location>
        <begin position="1"/>
        <end position="21"/>
    </location>
</feature>
<organism evidence="4 5">
    <name type="scientific">Phyllosticta citribraziliensis</name>
    <dbReference type="NCBI Taxonomy" id="989973"/>
    <lineage>
        <taxon>Eukaryota</taxon>
        <taxon>Fungi</taxon>
        <taxon>Dikarya</taxon>
        <taxon>Ascomycota</taxon>
        <taxon>Pezizomycotina</taxon>
        <taxon>Dothideomycetes</taxon>
        <taxon>Dothideomycetes incertae sedis</taxon>
        <taxon>Botryosphaeriales</taxon>
        <taxon>Phyllostictaceae</taxon>
        <taxon>Phyllosticta</taxon>
    </lineage>
</organism>
<dbReference type="Pfam" id="PF25540">
    <property type="entry name" value="DUF7923"/>
    <property type="match status" value="1"/>
</dbReference>
<dbReference type="PANTHER" id="PTHR37543">
    <property type="entry name" value="CCCH ZINC FINGER DNA BINDING PROTEIN (AFU_ORTHOLOGUE AFUA_5G12760)"/>
    <property type="match status" value="1"/>
</dbReference>
<dbReference type="PROSITE" id="PS50103">
    <property type="entry name" value="ZF_C3H1"/>
    <property type="match status" value="1"/>
</dbReference>
<accession>A0ABR1L666</accession>
<dbReference type="InterPro" id="IPR057654">
    <property type="entry name" value="Znf-CCCH_tandem"/>
</dbReference>
<dbReference type="GeneID" id="92034607"/>
<keyword evidence="1" id="KW-0862">Zinc</keyword>
<proteinExistence type="predicted"/>
<dbReference type="PANTHER" id="PTHR37543:SF1">
    <property type="entry name" value="CCCH ZINC FINGER DNA BINDING PROTEIN (AFU_ORTHOLOGUE AFUA_5G12760)"/>
    <property type="match status" value="1"/>
</dbReference>
<dbReference type="InterPro" id="IPR000571">
    <property type="entry name" value="Znf_CCCH"/>
</dbReference>
<name>A0ABR1L666_9PEZI</name>
<dbReference type="Pfam" id="PF25543">
    <property type="entry name" value="zf-CCCH_tandem"/>
    <property type="match status" value="1"/>
</dbReference>
<dbReference type="RefSeq" id="XP_066650798.1">
    <property type="nucleotide sequence ID" value="XM_066801701.1"/>
</dbReference>
<feature type="region of interest" description="Disordered" evidence="2">
    <location>
        <begin position="355"/>
        <end position="386"/>
    </location>
</feature>
<evidence type="ECO:0000256" key="2">
    <source>
        <dbReference type="SAM" id="MobiDB-lite"/>
    </source>
</evidence>
<sequence>MPKLPAPSQMSDHASIPSIAGDGVGESASAHLWKRHLELKRVDNAKNDLVEELLHRYDSLNDVFKQECEDHEREREFNRRCQRKLKELGSLVHRYEGDLDLESYVLVLIDGDGLIFNDSLLLDGTPGGQRAAGLLEQFVYDYVRAEHPEISSAVKITARVYANVKGLSETCRRASITSKTSDLREFVIGFSQGKFLMDFVDVGAGKDRADQKVVEQLKLNLRNRHCRQILLGGSHDNGYTRILGEVVNYEQAVQKITLIEGVPFAREYGALPFRVHKFGDLFRPQKINLYDQGFPTPFPPGLGPFQNRMQSPISTSSIMTVNDNHNMSPSSVASPTAASTGWANVAAKAARLPAPINQTPPMRDTSGIPRNRKGQRIDPPTSNSGIDEVTRVKRMKMCNVHFLRNECPYGKACTHVHDYKPSKAELDTLRLVARSQPCIHGTGCNDAKCIYGHRCPHPKAGKSGGGAAGGKNCHFFDECKFPVEMHNMDLSVVQFQVVR</sequence>
<dbReference type="InterPro" id="IPR057683">
    <property type="entry name" value="DUF7923"/>
</dbReference>
<dbReference type="EMBL" id="JBBPEH010000013">
    <property type="protein sequence ID" value="KAK7530725.1"/>
    <property type="molecule type" value="Genomic_DNA"/>
</dbReference>
<evidence type="ECO:0000259" key="3">
    <source>
        <dbReference type="PROSITE" id="PS50103"/>
    </source>
</evidence>
<gene>
    <name evidence="4" type="ORF">J3D65DRAFT_639336</name>
</gene>
<evidence type="ECO:0000313" key="5">
    <source>
        <dbReference type="Proteomes" id="UP001360953"/>
    </source>
</evidence>
<keyword evidence="1" id="KW-0863">Zinc-finger</keyword>
<dbReference type="Pfam" id="PF25542">
    <property type="entry name" value="zf-CCCH_12"/>
    <property type="match status" value="1"/>
</dbReference>
<protein>
    <recommendedName>
        <fullName evidence="3">C3H1-type domain-containing protein</fullName>
    </recommendedName>
</protein>
<evidence type="ECO:0000313" key="4">
    <source>
        <dbReference type="EMBL" id="KAK7530725.1"/>
    </source>
</evidence>
<comment type="caution">
    <text evidence="4">The sequence shown here is derived from an EMBL/GenBank/DDBJ whole genome shotgun (WGS) entry which is preliminary data.</text>
</comment>